<dbReference type="EMBL" id="FOGQ01000011">
    <property type="protein sequence ID" value="SES19908.1"/>
    <property type="molecule type" value="Genomic_DNA"/>
</dbReference>
<protein>
    <submittedName>
        <fullName evidence="3">Uncharacterized protein family (UPF0051)</fullName>
    </submittedName>
</protein>
<feature type="domain" description="SUF system FeS cluster assembly SufBD core" evidence="2">
    <location>
        <begin position="122"/>
        <end position="347"/>
    </location>
</feature>
<gene>
    <name evidence="3" type="ORF">SAMN05661109_02214</name>
</gene>
<dbReference type="AlphaFoldDB" id="A0A1H9VEA4"/>
<dbReference type="STRING" id="1121357.SAMN05661109_02214"/>
<name>A0A1H9VEA4_9CORY</name>
<dbReference type="SUPFAM" id="SSF101960">
    <property type="entry name" value="Stabilizer of iron transporter SufD"/>
    <property type="match status" value="1"/>
</dbReference>
<dbReference type="Proteomes" id="UP000198929">
    <property type="component" value="Unassembled WGS sequence"/>
</dbReference>
<evidence type="ECO:0000256" key="1">
    <source>
        <dbReference type="ARBA" id="ARBA00043967"/>
    </source>
</evidence>
<accession>A0A1H9VEA4</accession>
<organism evidence="3 4">
    <name type="scientific">Corynebacterium cystitidis DSM 20524</name>
    <dbReference type="NCBI Taxonomy" id="1121357"/>
    <lineage>
        <taxon>Bacteria</taxon>
        <taxon>Bacillati</taxon>
        <taxon>Actinomycetota</taxon>
        <taxon>Actinomycetes</taxon>
        <taxon>Mycobacteriales</taxon>
        <taxon>Corynebacteriaceae</taxon>
        <taxon>Corynebacterium</taxon>
    </lineage>
</organism>
<dbReference type="PANTHER" id="PTHR30508">
    <property type="entry name" value="FES CLUSTER ASSEMBLY PROTEIN SUF"/>
    <property type="match status" value="1"/>
</dbReference>
<dbReference type="InterPro" id="IPR000825">
    <property type="entry name" value="SUF_FeS_clus_asmbl_SufBD_core"/>
</dbReference>
<dbReference type="Pfam" id="PF01458">
    <property type="entry name" value="SUFBD_core"/>
    <property type="match status" value="1"/>
</dbReference>
<dbReference type="InterPro" id="IPR037284">
    <property type="entry name" value="SUF_FeS_clus_asmbl_SufBD_sf"/>
</dbReference>
<keyword evidence="4" id="KW-1185">Reference proteome</keyword>
<evidence type="ECO:0000313" key="4">
    <source>
        <dbReference type="Proteomes" id="UP000198929"/>
    </source>
</evidence>
<dbReference type="InterPro" id="IPR055346">
    <property type="entry name" value="Fe-S_cluster_assembly_SufBD"/>
</dbReference>
<reference evidence="4" key="1">
    <citation type="submission" date="2016-10" db="EMBL/GenBank/DDBJ databases">
        <authorList>
            <person name="Varghese N."/>
            <person name="Submissions S."/>
        </authorList>
    </citation>
    <scope>NUCLEOTIDE SEQUENCE [LARGE SCALE GENOMIC DNA]</scope>
    <source>
        <strain evidence="4">DSM 20524</strain>
    </source>
</reference>
<comment type="similarity">
    <text evidence="1">Belongs to the iron-sulfur cluster assembly SufBD family.</text>
</comment>
<proteinExistence type="inferred from homology"/>
<sequence length="376" mass="40107">MSTSLVNSPENLGPASVTTNLLESVGWSPVENRASTSVLVDHDFQALESRDEDVLVMPLAQALTTYPWVQELMFSLIEPDEDEVLRRAFESSRDPLGTFTWVKDGAQVTMPRQSFTVMTVPQERQFVHDITVIGANATVDSVSGSAVAPGLTQGTHVSVAETFVGDGAKVRSVDVDRWGKNMRVHSYDCTKVGKNAAISSVSIAVSALKDSVSTSRMELGEGSSCTEHSIVFAPAGTTRTMKSDTVLVGKGAQAEIVSRMVSDGGTIHNESTLRSTTSDVRGFLECDGLLLADGGGILSVPALDAQVAGAQLSHEASVGMIDDEKLDYLKALGMDEDSARNLIVQGFLNLEDDRIPSSVRARVQELVTAAQGAEKM</sequence>
<dbReference type="RefSeq" id="WP_092260125.1">
    <property type="nucleotide sequence ID" value="NZ_CP047199.1"/>
</dbReference>
<dbReference type="GO" id="GO:0016226">
    <property type="term" value="P:iron-sulfur cluster assembly"/>
    <property type="evidence" value="ECO:0007669"/>
    <property type="project" value="InterPro"/>
</dbReference>
<evidence type="ECO:0000259" key="2">
    <source>
        <dbReference type="Pfam" id="PF01458"/>
    </source>
</evidence>
<dbReference type="PANTHER" id="PTHR30508:SF1">
    <property type="entry name" value="UPF0051 PROTEIN ABCI8, CHLOROPLASTIC-RELATED"/>
    <property type="match status" value="1"/>
</dbReference>
<evidence type="ECO:0000313" key="3">
    <source>
        <dbReference type="EMBL" id="SES19908.1"/>
    </source>
</evidence>